<dbReference type="Proteomes" id="UP000663699">
    <property type="component" value="Chromosome 12"/>
</dbReference>
<protein>
    <recommendedName>
        <fullName evidence="3">Rrn9 domain-containing protein</fullName>
    </recommendedName>
</protein>
<dbReference type="EMBL" id="CP054543">
    <property type="protein sequence ID" value="QSL66492.1"/>
    <property type="molecule type" value="Genomic_DNA"/>
</dbReference>
<evidence type="ECO:0000313" key="1">
    <source>
        <dbReference type="EMBL" id="QSL66492.1"/>
    </source>
</evidence>
<keyword evidence="2" id="KW-1185">Reference proteome</keyword>
<dbReference type="AlphaFoldDB" id="A0A899G2W4"/>
<name>A0A899G2W4_9ASCO</name>
<evidence type="ECO:0000313" key="2">
    <source>
        <dbReference type="Proteomes" id="UP000663699"/>
    </source>
</evidence>
<organism evidence="1 2">
    <name type="scientific">Pneumocystis wakefieldiae</name>
    <dbReference type="NCBI Taxonomy" id="38082"/>
    <lineage>
        <taxon>Eukaryota</taxon>
        <taxon>Fungi</taxon>
        <taxon>Dikarya</taxon>
        <taxon>Ascomycota</taxon>
        <taxon>Taphrinomycotina</taxon>
        <taxon>Pneumocystomycetes</taxon>
        <taxon>Pneumocystaceae</taxon>
        <taxon>Pneumocystis</taxon>
    </lineage>
</organism>
<gene>
    <name evidence="1" type="ORF">MERGE_000872</name>
</gene>
<evidence type="ECO:0008006" key="3">
    <source>
        <dbReference type="Google" id="ProtNLM"/>
    </source>
</evidence>
<dbReference type="OrthoDB" id="5392280at2759"/>
<reference evidence="1" key="1">
    <citation type="submission" date="2020-06" db="EMBL/GenBank/DDBJ databases">
        <title>Genomes of multiple members of Pneumocystis genus reveal paths to human pathogen Pneumocystis jirovecii.</title>
        <authorList>
            <person name="Cisse O.H."/>
            <person name="Ma L."/>
            <person name="Dekker J."/>
            <person name="Khil P."/>
            <person name="Jo J."/>
            <person name="Brenchley J."/>
            <person name="Blair R."/>
            <person name="Pahar B."/>
            <person name="Chabe M."/>
            <person name="Van Rompay K.A."/>
            <person name="Keesler R."/>
            <person name="Sukura A."/>
            <person name="Hirsch V."/>
            <person name="Kutty G."/>
            <person name="Liu Y."/>
            <person name="Peng L."/>
            <person name="Chen J."/>
            <person name="Song J."/>
            <person name="Weissenbacher-Lang C."/>
            <person name="Xu J."/>
            <person name="Upham N.S."/>
            <person name="Stajich J.E."/>
            <person name="Cuomo C.A."/>
            <person name="Cushion M.T."/>
            <person name="Kovacs J.A."/>
        </authorList>
    </citation>
    <scope>NUCLEOTIDE SEQUENCE</scope>
    <source>
        <strain evidence="1">2A</strain>
    </source>
</reference>
<proteinExistence type="predicted"/>
<sequence>MMDEDEITSDEDLLSLISSIDDDLEEEEGLKSSSGSMFQRFSQQMVHKSEKTNNIWAIGSLSKEISEYFHLLRVLKREKAHNLSLHLYSSFKLRNNIHEYQGKRLKGKRWIAWPLLSNDELDLNKSLESSMELLADELEACIFRIAAKKIHSRQLELISEEHLPKNVFDYIFKIILSRIHKLLSVLLHSRNIQGSSSSKARLQLLQWDDLLGHASISSAFPFKDILGTVDLCSSLFSENMSWNPIETPLELENIQYLKRKNWDILSEVPSHRKSKKRKN</sequence>
<accession>A0A899G2W4</accession>